<sequence length="89" mass="9954">MAPDGDDEPSLLLQTLAKLFDVSVNSPAVPLEIQPPDSRQEMFSGKCLSRVLRQKIKEIKLFRCQRNSLSAQEHPATIRINPELTNGKP</sequence>
<reference evidence="1" key="1">
    <citation type="submission" date="2019-08" db="EMBL/GenBank/DDBJ databases">
        <authorList>
            <person name="Kucharzyk K."/>
            <person name="Murdoch R.W."/>
            <person name="Higgins S."/>
            <person name="Loffler F."/>
        </authorList>
    </citation>
    <scope>NUCLEOTIDE SEQUENCE</scope>
</reference>
<organism evidence="1">
    <name type="scientific">bioreactor metagenome</name>
    <dbReference type="NCBI Taxonomy" id="1076179"/>
    <lineage>
        <taxon>unclassified sequences</taxon>
        <taxon>metagenomes</taxon>
        <taxon>ecological metagenomes</taxon>
    </lineage>
</organism>
<proteinExistence type="predicted"/>
<accession>A0A645CW65</accession>
<gene>
    <name evidence="1" type="ORF">SDC9_128429</name>
</gene>
<protein>
    <submittedName>
        <fullName evidence="1">Uncharacterized protein</fullName>
    </submittedName>
</protein>
<dbReference type="AlphaFoldDB" id="A0A645CW65"/>
<dbReference type="EMBL" id="VSSQ01030735">
    <property type="protein sequence ID" value="MPM81376.1"/>
    <property type="molecule type" value="Genomic_DNA"/>
</dbReference>
<comment type="caution">
    <text evidence="1">The sequence shown here is derived from an EMBL/GenBank/DDBJ whole genome shotgun (WGS) entry which is preliminary data.</text>
</comment>
<evidence type="ECO:0000313" key="1">
    <source>
        <dbReference type="EMBL" id="MPM81376.1"/>
    </source>
</evidence>
<name>A0A645CW65_9ZZZZ</name>